<evidence type="ECO:0000256" key="7">
    <source>
        <dbReference type="PIRNR" id="PIRNR001123"/>
    </source>
</evidence>
<dbReference type="NCBIfam" id="TIGR01883">
    <property type="entry name" value="PepT-like"/>
    <property type="match status" value="1"/>
</dbReference>
<dbReference type="KEGG" id="mcak:MCCS_13490"/>
<gene>
    <name evidence="10" type="primary">pepT_2</name>
    <name evidence="10" type="ORF">MCCS_13490</name>
</gene>
<evidence type="ECO:0000313" key="11">
    <source>
        <dbReference type="Proteomes" id="UP000194154"/>
    </source>
</evidence>
<feature type="domain" description="Peptidase M20 dimerisation" evidence="9">
    <location>
        <begin position="177"/>
        <end position="270"/>
    </location>
</feature>
<evidence type="ECO:0000313" key="10">
    <source>
        <dbReference type="EMBL" id="ARQ06991.1"/>
    </source>
</evidence>
<evidence type="ECO:0000256" key="3">
    <source>
        <dbReference type="ARBA" id="ARBA00022723"/>
    </source>
</evidence>
<evidence type="ECO:0000256" key="1">
    <source>
        <dbReference type="ARBA" id="ARBA00001947"/>
    </source>
</evidence>
<keyword evidence="3 8" id="KW-0479">Metal-binding</keyword>
<dbReference type="PIRSF" id="PIRSF001123">
    <property type="entry name" value="PepA_GA"/>
    <property type="match status" value="1"/>
</dbReference>
<evidence type="ECO:0000259" key="9">
    <source>
        <dbReference type="Pfam" id="PF07687"/>
    </source>
</evidence>
<dbReference type="PANTHER" id="PTHR42994">
    <property type="entry name" value="PEPTIDASE T"/>
    <property type="match status" value="1"/>
</dbReference>
<feature type="binding site" evidence="8">
    <location>
        <position position="75"/>
    </location>
    <ligand>
        <name>Zn(2+)</name>
        <dbReference type="ChEBI" id="CHEBI:29105"/>
        <label>1</label>
    </ligand>
</feature>
<dbReference type="InterPro" id="IPR011650">
    <property type="entry name" value="Peptidase_M20_dimer"/>
</dbReference>
<keyword evidence="5" id="KW-0862">Zinc</keyword>
<dbReference type="InterPro" id="IPR002933">
    <property type="entry name" value="Peptidase_M20"/>
</dbReference>
<dbReference type="InterPro" id="IPR001261">
    <property type="entry name" value="ArgE/DapE_CS"/>
</dbReference>
<dbReference type="EMBL" id="CP021059">
    <property type="protein sequence ID" value="ARQ06991.1"/>
    <property type="molecule type" value="Genomic_DNA"/>
</dbReference>
<dbReference type="GO" id="GO:0045148">
    <property type="term" value="F:tripeptide aminopeptidase activity"/>
    <property type="evidence" value="ECO:0007669"/>
    <property type="project" value="UniProtKB-EC"/>
</dbReference>
<evidence type="ECO:0000256" key="8">
    <source>
        <dbReference type="PIRSR" id="PIRSR001123-2"/>
    </source>
</evidence>
<dbReference type="Pfam" id="PF01546">
    <property type="entry name" value="Peptidase_M20"/>
    <property type="match status" value="1"/>
</dbReference>
<keyword evidence="10" id="KW-0031">Aminopeptidase</keyword>
<dbReference type="PROSITE" id="PS00759">
    <property type="entry name" value="ARGE_DAPE_CPG2_2"/>
    <property type="match status" value="1"/>
</dbReference>
<dbReference type="Proteomes" id="UP000194154">
    <property type="component" value="Chromosome"/>
</dbReference>
<comment type="cofactor">
    <cofactor evidence="8">
        <name>a divalent metal cation</name>
        <dbReference type="ChEBI" id="CHEBI:60240"/>
    </cofactor>
    <text evidence="8">Binds 2 divalent metal cations per subunit.</text>
</comment>
<evidence type="ECO:0000256" key="4">
    <source>
        <dbReference type="ARBA" id="ARBA00022801"/>
    </source>
</evidence>
<organism evidence="10 11">
    <name type="scientific">Macrococcoides canis</name>
    <dbReference type="NCBI Taxonomy" id="1855823"/>
    <lineage>
        <taxon>Bacteria</taxon>
        <taxon>Bacillati</taxon>
        <taxon>Bacillota</taxon>
        <taxon>Bacilli</taxon>
        <taxon>Bacillales</taxon>
        <taxon>Staphylococcaceae</taxon>
        <taxon>Macrococcoides</taxon>
    </lineage>
</organism>
<name>A0A1W7ABM6_9STAP</name>
<dbReference type="RefSeq" id="WP_086042624.1">
    <property type="nucleotide sequence ID" value="NZ_CBCRZA010000002.1"/>
</dbReference>
<evidence type="ECO:0000256" key="2">
    <source>
        <dbReference type="ARBA" id="ARBA00022670"/>
    </source>
</evidence>
<protein>
    <submittedName>
        <fullName evidence="10">Peptidase T</fullName>
        <ecNumber evidence="10">3.4.11.4</ecNumber>
    </submittedName>
</protein>
<evidence type="ECO:0000256" key="5">
    <source>
        <dbReference type="ARBA" id="ARBA00022833"/>
    </source>
</evidence>
<evidence type="ECO:0000256" key="6">
    <source>
        <dbReference type="ARBA" id="ARBA00023049"/>
    </source>
</evidence>
<dbReference type="GO" id="GO:0046872">
    <property type="term" value="F:metal ion binding"/>
    <property type="evidence" value="ECO:0007669"/>
    <property type="project" value="UniProtKB-UniRule"/>
</dbReference>
<dbReference type="InterPro" id="IPR010162">
    <property type="entry name" value="PepT-like"/>
</dbReference>
<dbReference type="Pfam" id="PF07687">
    <property type="entry name" value="M20_dimer"/>
    <property type="match status" value="1"/>
</dbReference>
<dbReference type="InterPro" id="IPR008007">
    <property type="entry name" value="Peptidase_M42"/>
</dbReference>
<dbReference type="PANTHER" id="PTHR42994:SF2">
    <property type="entry name" value="PEPTIDASE"/>
    <property type="match status" value="1"/>
</dbReference>
<keyword evidence="4 10" id="KW-0378">Hydrolase</keyword>
<dbReference type="AlphaFoldDB" id="A0A1W7ABM6"/>
<comment type="similarity">
    <text evidence="7">Belongs to the peptidase M42 family.</text>
</comment>
<keyword evidence="6" id="KW-0482">Metalloprotease</keyword>
<dbReference type="STRING" id="1855823.MCCS_13490"/>
<proteinExistence type="inferred from homology"/>
<dbReference type="Gene3D" id="3.30.70.360">
    <property type="match status" value="1"/>
</dbReference>
<dbReference type="GO" id="GO:0006508">
    <property type="term" value="P:proteolysis"/>
    <property type="evidence" value="ECO:0007669"/>
    <property type="project" value="UniProtKB-KW"/>
</dbReference>
<dbReference type="SUPFAM" id="SSF55031">
    <property type="entry name" value="Bacterial exopeptidase dimerisation domain"/>
    <property type="match status" value="1"/>
</dbReference>
<dbReference type="GeneID" id="35295471"/>
<reference evidence="10 11" key="1">
    <citation type="journal article" date="2017" name="Int. J. Syst. Evol. Microbiol.">
        <title>Macrococcus canis sp. nov., a skin bacterium associated with infections in dogs.</title>
        <authorList>
            <person name="Gobeli Brawand S."/>
            <person name="Cotting K."/>
            <person name="Gomez-Sanz E."/>
            <person name="Collaud A."/>
            <person name="Thomann A."/>
            <person name="Brodard I."/>
            <person name="Rodriguez-Campos S."/>
            <person name="Strauss C."/>
            <person name="Perreten V."/>
        </authorList>
    </citation>
    <scope>NUCLEOTIDE SEQUENCE [LARGE SCALE GENOMIC DNA]</scope>
    <source>
        <strain evidence="10 11">KM45013</strain>
    </source>
</reference>
<dbReference type="InterPro" id="IPR036264">
    <property type="entry name" value="Bact_exopeptidase_dim_dom"/>
</dbReference>
<sequence length="368" mass="39198">MNTERLVETFKSLVKIDSETGHERAIADHLKNVFTELGLQVEEDDTQEKTGFGAGNLFITLKGNTNQKPILLSCHMDTVTPGQGIEPIVTDGIIHTDGSTILGADDKAGIAAIIETIQTLQEEQRDHGDIQIVITVGEESSLVGAGALDGSKLVEGYGFAPDAGNKVGTIVHRAPNNASISVNIKGVTAHAGVEPEKGVSAINIAARAISNMKLGRIDSETTANIGRIEGGEKTNIVADSCYVLAEARSLDEEKMHQQVQHMKEAFLTAAAELGGSADVEVTVKYPSFYVSEESEVIKIAQQAALNIGRTPEIVSNGGGSDANFINSYGVPTVVLAVGYEKIHTVNERIAITEMEKLTEQVLEIIKLV</sequence>
<accession>A0A1W7ABM6</accession>
<dbReference type="GO" id="GO:0008237">
    <property type="term" value="F:metallopeptidase activity"/>
    <property type="evidence" value="ECO:0007669"/>
    <property type="project" value="UniProtKB-KW"/>
</dbReference>
<dbReference type="EC" id="3.4.11.4" evidence="10"/>
<comment type="cofactor">
    <cofactor evidence="1">
        <name>Zn(2+)</name>
        <dbReference type="ChEBI" id="CHEBI:29105"/>
    </cofactor>
</comment>
<dbReference type="OrthoDB" id="9776600at2"/>
<keyword evidence="11" id="KW-1185">Reference proteome</keyword>
<dbReference type="Gene3D" id="3.40.630.10">
    <property type="entry name" value="Zn peptidases"/>
    <property type="match status" value="1"/>
</dbReference>
<dbReference type="SUPFAM" id="SSF53187">
    <property type="entry name" value="Zn-dependent exopeptidases"/>
    <property type="match status" value="1"/>
</dbReference>
<keyword evidence="2" id="KW-0645">Protease</keyword>